<keyword evidence="4 6" id="KW-0472">Membrane</keyword>
<dbReference type="GO" id="GO:0015095">
    <property type="term" value="F:magnesium ion transmembrane transporter activity"/>
    <property type="evidence" value="ECO:0007669"/>
    <property type="project" value="TreeGrafter"/>
</dbReference>
<dbReference type="Gene3D" id="1.20.58.340">
    <property type="entry name" value="Magnesium transport protein CorA, transmembrane region"/>
    <property type="match status" value="1"/>
</dbReference>
<dbReference type="GO" id="GO:0050897">
    <property type="term" value="F:cobalt ion binding"/>
    <property type="evidence" value="ECO:0007669"/>
    <property type="project" value="TreeGrafter"/>
</dbReference>
<feature type="region of interest" description="Disordered" evidence="5">
    <location>
        <begin position="560"/>
        <end position="591"/>
    </location>
</feature>
<feature type="compositionally biased region" description="Acidic residues" evidence="5">
    <location>
        <begin position="579"/>
        <end position="591"/>
    </location>
</feature>
<feature type="transmembrane region" description="Helical" evidence="6">
    <location>
        <begin position="478"/>
        <end position="498"/>
    </location>
</feature>
<accession>A0AAN9U767</accession>
<dbReference type="EMBL" id="JAKJXP020000175">
    <property type="protein sequence ID" value="KAK7739839.1"/>
    <property type="molecule type" value="Genomic_DNA"/>
</dbReference>
<feature type="region of interest" description="Disordered" evidence="5">
    <location>
        <begin position="128"/>
        <end position="187"/>
    </location>
</feature>
<evidence type="ECO:0000256" key="1">
    <source>
        <dbReference type="ARBA" id="ARBA00004651"/>
    </source>
</evidence>
<evidence type="ECO:0000313" key="7">
    <source>
        <dbReference type="EMBL" id="KAK7739839.1"/>
    </source>
</evidence>
<comment type="caution">
    <text evidence="7">The sequence shown here is derived from an EMBL/GenBank/DDBJ whole genome shotgun (WGS) entry which is preliminary data.</text>
</comment>
<protein>
    <recommendedName>
        <fullName evidence="9">ADP-ribosylation factor</fullName>
    </recommendedName>
</protein>
<evidence type="ECO:0000256" key="4">
    <source>
        <dbReference type="ARBA" id="ARBA00023136"/>
    </source>
</evidence>
<dbReference type="InterPro" id="IPR002523">
    <property type="entry name" value="MgTranspt_CorA/ZnTranspt_ZntB"/>
</dbReference>
<dbReference type="Proteomes" id="UP001320420">
    <property type="component" value="Unassembled WGS sequence"/>
</dbReference>
<dbReference type="AlphaFoldDB" id="A0AAN9U767"/>
<dbReference type="Pfam" id="PF01544">
    <property type="entry name" value="CorA"/>
    <property type="match status" value="1"/>
</dbReference>
<dbReference type="SUPFAM" id="SSF144083">
    <property type="entry name" value="Magnesium transport protein CorA, transmembrane region"/>
    <property type="match status" value="1"/>
</dbReference>
<keyword evidence="8" id="KW-1185">Reference proteome</keyword>
<keyword evidence="2 6" id="KW-0812">Transmembrane</keyword>
<feature type="transmembrane region" description="Helical" evidence="6">
    <location>
        <begin position="513"/>
        <end position="537"/>
    </location>
</feature>
<organism evidence="7 8">
    <name type="scientific">Diatrype stigma</name>
    <dbReference type="NCBI Taxonomy" id="117547"/>
    <lineage>
        <taxon>Eukaryota</taxon>
        <taxon>Fungi</taxon>
        <taxon>Dikarya</taxon>
        <taxon>Ascomycota</taxon>
        <taxon>Pezizomycotina</taxon>
        <taxon>Sordariomycetes</taxon>
        <taxon>Xylariomycetidae</taxon>
        <taxon>Xylariales</taxon>
        <taxon>Diatrypaceae</taxon>
        <taxon>Diatrype</taxon>
    </lineage>
</organism>
<evidence type="ECO:0000256" key="3">
    <source>
        <dbReference type="ARBA" id="ARBA00022989"/>
    </source>
</evidence>
<evidence type="ECO:0000256" key="5">
    <source>
        <dbReference type="SAM" id="MobiDB-lite"/>
    </source>
</evidence>
<name>A0AAN9U767_9PEZI</name>
<reference evidence="7 8" key="1">
    <citation type="submission" date="2024-02" db="EMBL/GenBank/DDBJ databases">
        <title>De novo assembly and annotation of 12 fungi associated with fruit tree decline syndrome in Ontario, Canada.</title>
        <authorList>
            <person name="Sulman M."/>
            <person name="Ellouze W."/>
            <person name="Ilyukhin E."/>
        </authorList>
    </citation>
    <scope>NUCLEOTIDE SEQUENCE [LARGE SCALE GENOMIC DNA]</scope>
    <source>
        <strain evidence="7 8">M11/M66-122</strain>
    </source>
</reference>
<dbReference type="InterPro" id="IPR045863">
    <property type="entry name" value="CorA_TM1_TM2"/>
</dbReference>
<dbReference type="GO" id="GO:0000287">
    <property type="term" value="F:magnesium ion binding"/>
    <property type="evidence" value="ECO:0007669"/>
    <property type="project" value="TreeGrafter"/>
</dbReference>
<proteinExistence type="predicted"/>
<comment type="subcellular location">
    <subcellularLocation>
        <location evidence="1">Cell membrane</location>
        <topology evidence="1">Multi-pass membrane protein</topology>
    </subcellularLocation>
</comment>
<evidence type="ECO:0000313" key="8">
    <source>
        <dbReference type="Proteomes" id="UP001320420"/>
    </source>
</evidence>
<evidence type="ECO:0008006" key="9">
    <source>
        <dbReference type="Google" id="ProtNLM"/>
    </source>
</evidence>
<sequence length="591" mass="66251">MAATATSPLEQHPVVMGDVRDRFEDFDLEDVFQATEREAGSEACKNFVVEFGSRKARVARDLGADDFRSILEEDGGVGGAPENEYPIRWINIWNTYKDQDAVEVIGEKYDFSERLRALMKMKPNLGAKSLGESGLRRRQAPAVAQATTPPGGRVTSAESALERGEKASNTESNTQSDEPPPMPRAPNMLGEDIALYLLLKDTVNYFSIDHTDRDTVLSFHEEPTVEPAPPHMSQRQWDLDNLQSMRANMLSVLSQISKHGFFRTDKQPNPLTQSSVRKALQALEAKKKSRTTIPPKELSQVVAQEGASNLFYYLFEDYAAAGPFQAARDTLSELSDSRRMKHKTSEIIPRLHELSKELRELRHLFENYKNLIKKIMMTTKPEGATGDYPWNLPARSSSNLSFLANNVITEGFGEERRVILAKSAMDRFDRLADRLEWVVLNTIQGHLEEITALSDTYFNLTQQKDSQATAKLNRSAALLAKLSVFFLPISFMTGYFGVEIKDLNDYWTAETYWYAFAGVASISFLCLFFFGRLLMFFSDTLDSMGTKTGHLVQAGTQKALGALSRGGGRRRRGRKATTPDDDDDDDAPTDA</sequence>
<gene>
    <name evidence="7" type="ORF">SLS62_011189</name>
</gene>
<keyword evidence="3 6" id="KW-1133">Transmembrane helix</keyword>
<dbReference type="GO" id="GO:0015087">
    <property type="term" value="F:cobalt ion transmembrane transporter activity"/>
    <property type="evidence" value="ECO:0007669"/>
    <property type="project" value="TreeGrafter"/>
</dbReference>
<feature type="compositionally biased region" description="Low complexity" evidence="5">
    <location>
        <begin position="140"/>
        <end position="150"/>
    </location>
</feature>
<evidence type="ECO:0000256" key="2">
    <source>
        <dbReference type="ARBA" id="ARBA00022692"/>
    </source>
</evidence>
<evidence type="ECO:0000256" key="6">
    <source>
        <dbReference type="SAM" id="Phobius"/>
    </source>
</evidence>
<dbReference type="GO" id="GO:0005886">
    <property type="term" value="C:plasma membrane"/>
    <property type="evidence" value="ECO:0007669"/>
    <property type="project" value="UniProtKB-SubCell"/>
</dbReference>
<dbReference type="PANTHER" id="PTHR46494">
    <property type="entry name" value="CORA FAMILY METAL ION TRANSPORTER (EUROFUNG)"/>
    <property type="match status" value="1"/>
</dbReference>
<dbReference type="PANTHER" id="PTHR46494:SF1">
    <property type="entry name" value="CORA FAMILY METAL ION TRANSPORTER (EUROFUNG)"/>
    <property type="match status" value="1"/>
</dbReference>